<keyword evidence="1" id="KW-0812">Transmembrane</keyword>
<gene>
    <name evidence="2" type="ORF">COPCOM_02671</name>
</gene>
<feature type="transmembrane region" description="Helical" evidence="1">
    <location>
        <begin position="6"/>
        <end position="26"/>
    </location>
</feature>
<comment type="caution">
    <text evidence="2">The sequence shown here is derived from an EMBL/GenBank/DDBJ whole genome shotgun (WGS) entry which is preliminary data.</text>
</comment>
<evidence type="ECO:0000313" key="3">
    <source>
        <dbReference type="Proteomes" id="UP000003793"/>
    </source>
</evidence>
<reference evidence="2 3" key="1">
    <citation type="submission" date="2009-02" db="EMBL/GenBank/DDBJ databases">
        <authorList>
            <person name="Fulton L."/>
            <person name="Clifton S."/>
            <person name="Fulton B."/>
            <person name="Xu J."/>
            <person name="Minx P."/>
            <person name="Pepin K.H."/>
            <person name="Johnson M."/>
            <person name="Bhonagiri V."/>
            <person name="Nash W.E."/>
            <person name="Mardis E.R."/>
            <person name="Wilson R.K."/>
        </authorList>
    </citation>
    <scope>NUCLEOTIDE SEQUENCE [LARGE SCALE GENOMIC DNA]</scope>
    <source>
        <strain evidence="2 3">ATCC 27758</strain>
    </source>
</reference>
<protein>
    <submittedName>
        <fullName evidence="2">Uncharacterized protein</fullName>
    </submittedName>
</protein>
<accession>C0BA44</accession>
<dbReference type="HOGENOM" id="CLU_2971660_0_0_9"/>
<sequence length="58" mass="6394">MIINLIFLIANLIMAAMFTSMLYFMVKARRDGINIGITVGLLLISIGNLLYFVAQAVS</sequence>
<reference evidence="2 3" key="2">
    <citation type="submission" date="2009-03" db="EMBL/GenBank/DDBJ databases">
        <title>Draft genome sequence of Coprococcus comes (ATCC 27758).</title>
        <authorList>
            <person name="Sudarsanam P."/>
            <person name="Ley R."/>
            <person name="Guruge J."/>
            <person name="Turnbaugh P.J."/>
            <person name="Mahowald M."/>
            <person name="Liep D."/>
            <person name="Gordon J."/>
        </authorList>
    </citation>
    <scope>NUCLEOTIDE SEQUENCE [LARGE SCALE GENOMIC DNA]</scope>
    <source>
        <strain evidence="2 3">ATCC 27758</strain>
    </source>
</reference>
<dbReference type="GeneID" id="92824998"/>
<feature type="transmembrane region" description="Helical" evidence="1">
    <location>
        <begin position="33"/>
        <end position="54"/>
    </location>
</feature>
<dbReference type="RefSeq" id="WP_008375427.1">
    <property type="nucleotide sequence ID" value="NZ_CP102277.1"/>
</dbReference>
<dbReference type="EMBL" id="ABVR01000041">
    <property type="protein sequence ID" value="EEG89686.1"/>
    <property type="molecule type" value="Genomic_DNA"/>
</dbReference>
<proteinExistence type="predicted"/>
<name>C0BA44_9FIRM</name>
<keyword evidence="1" id="KW-1133">Transmembrane helix</keyword>
<dbReference type="AlphaFoldDB" id="C0BA44"/>
<organism evidence="2 3">
    <name type="scientific">Coprococcus comes ATCC 27758</name>
    <dbReference type="NCBI Taxonomy" id="470146"/>
    <lineage>
        <taxon>Bacteria</taxon>
        <taxon>Bacillati</taxon>
        <taxon>Bacillota</taxon>
        <taxon>Clostridia</taxon>
        <taxon>Lachnospirales</taxon>
        <taxon>Lachnospiraceae</taxon>
        <taxon>Coprococcus</taxon>
    </lineage>
</organism>
<evidence type="ECO:0000313" key="2">
    <source>
        <dbReference type="EMBL" id="EEG89686.1"/>
    </source>
</evidence>
<evidence type="ECO:0000256" key="1">
    <source>
        <dbReference type="SAM" id="Phobius"/>
    </source>
</evidence>
<dbReference type="Proteomes" id="UP000003793">
    <property type="component" value="Unassembled WGS sequence"/>
</dbReference>
<keyword evidence="1" id="KW-0472">Membrane</keyword>